<name>A0A174NBC0_9FIRM</name>
<feature type="transmembrane region" description="Helical" evidence="7">
    <location>
        <begin position="692"/>
        <end position="716"/>
    </location>
</feature>
<evidence type="ECO:0000256" key="6">
    <source>
        <dbReference type="ARBA" id="ARBA00038076"/>
    </source>
</evidence>
<feature type="domain" description="ABC3 transporter permease C-terminal" evidence="8">
    <location>
        <begin position="254"/>
        <end position="377"/>
    </location>
</feature>
<keyword evidence="4 7" id="KW-1133">Transmembrane helix</keyword>
<dbReference type="AlphaFoldDB" id="A0A174NBC0"/>
<keyword evidence="5 7" id="KW-0472">Membrane</keyword>
<evidence type="ECO:0000259" key="9">
    <source>
        <dbReference type="Pfam" id="PF12704"/>
    </source>
</evidence>
<feature type="domain" description="ABC3 transporter permease C-terminal" evidence="8">
    <location>
        <begin position="652"/>
        <end position="762"/>
    </location>
</feature>
<evidence type="ECO:0000256" key="3">
    <source>
        <dbReference type="ARBA" id="ARBA00022692"/>
    </source>
</evidence>
<accession>A0A174NBC0</accession>
<gene>
    <name evidence="10" type="ORF">ERS852480_03344</name>
</gene>
<keyword evidence="3 7" id="KW-0812">Transmembrane</keyword>
<evidence type="ECO:0000256" key="5">
    <source>
        <dbReference type="ARBA" id="ARBA00023136"/>
    </source>
</evidence>
<dbReference type="InterPro" id="IPR050250">
    <property type="entry name" value="Macrolide_Exporter_MacB"/>
</dbReference>
<dbReference type="InterPro" id="IPR003838">
    <property type="entry name" value="ABC3_permease_C"/>
</dbReference>
<evidence type="ECO:0000256" key="4">
    <source>
        <dbReference type="ARBA" id="ARBA00022989"/>
    </source>
</evidence>
<dbReference type="PANTHER" id="PTHR30572:SF4">
    <property type="entry name" value="ABC TRANSPORTER PERMEASE YTRF"/>
    <property type="match status" value="1"/>
</dbReference>
<feature type="transmembrane region" description="Helical" evidence="7">
    <location>
        <begin position="21"/>
        <end position="40"/>
    </location>
</feature>
<dbReference type="GO" id="GO:0022857">
    <property type="term" value="F:transmembrane transporter activity"/>
    <property type="evidence" value="ECO:0007669"/>
    <property type="project" value="TreeGrafter"/>
</dbReference>
<feature type="transmembrane region" description="Helical" evidence="7">
    <location>
        <begin position="311"/>
        <end position="330"/>
    </location>
</feature>
<dbReference type="Pfam" id="PF02687">
    <property type="entry name" value="FtsX"/>
    <property type="match status" value="2"/>
</dbReference>
<comment type="subcellular location">
    <subcellularLocation>
        <location evidence="1">Cell membrane</location>
        <topology evidence="1">Multi-pass membrane protein</topology>
    </subcellularLocation>
</comment>
<evidence type="ECO:0000313" key="11">
    <source>
        <dbReference type="Proteomes" id="UP000095512"/>
    </source>
</evidence>
<evidence type="ECO:0000256" key="2">
    <source>
        <dbReference type="ARBA" id="ARBA00022475"/>
    </source>
</evidence>
<proteinExistence type="inferred from homology"/>
<reference evidence="10 11" key="1">
    <citation type="submission" date="2015-09" db="EMBL/GenBank/DDBJ databases">
        <authorList>
            <consortium name="Pathogen Informatics"/>
        </authorList>
    </citation>
    <scope>NUCLEOTIDE SEQUENCE [LARGE SCALE GENOMIC DNA]</scope>
    <source>
        <strain evidence="10 11">2789STDY5834865</strain>
    </source>
</reference>
<feature type="transmembrane region" description="Helical" evidence="7">
    <location>
        <begin position="342"/>
        <end position="366"/>
    </location>
</feature>
<evidence type="ECO:0000256" key="1">
    <source>
        <dbReference type="ARBA" id="ARBA00004651"/>
    </source>
</evidence>
<dbReference type="EMBL" id="CZAB01000034">
    <property type="protein sequence ID" value="CUP44511.1"/>
    <property type="molecule type" value="Genomic_DNA"/>
</dbReference>
<comment type="similarity">
    <text evidence="6">Belongs to the ABC-4 integral membrane protein family.</text>
</comment>
<feature type="transmembrane region" description="Helical" evidence="7">
    <location>
        <begin position="248"/>
        <end position="271"/>
    </location>
</feature>
<evidence type="ECO:0000313" key="10">
    <source>
        <dbReference type="EMBL" id="CUP44511.1"/>
    </source>
</evidence>
<feature type="domain" description="MacB-like periplasmic core" evidence="9">
    <location>
        <begin position="21"/>
        <end position="218"/>
    </location>
</feature>
<keyword evidence="2" id="KW-1003">Cell membrane</keyword>
<dbReference type="GO" id="GO:0005886">
    <property type="term" value="C:plasma membrane"/>
    <property type="evidence" value="ECO:0007669"/>
    <property type="project" value="UniProtKB-SubCell"/>
</dbReference>
<feature type="transmembrane region" description="Helical" evidence="7">
    <location>
        <begin position="736"/>
        <end position="757"/>
    </location>
</feature>
<feature type="transmembrane region" description="Helical" evidence="7">
    <location>
        <begin position="642"/>
        <end position="665"/>
    </location>
</feature>
<feature type="transmembrane region" description="Helical" evidence="7">
    <location>
        <begin position="417"/>
        <end position="441"/>
    </location>
</feature>
<dbReference type="RefSeq" id="WP_057572286.1">
    <property type="nucleotide sequence ID" value="NZ_CZAB01000034.1"/>
</dbReference>
<evidence type="ECO:0000259" key="8">
    <source>
        <dbReference type="Pfam" id="PF02687"/>
    </source>
</evidence>
<dbReference type="Pfam" id="PF12704">
    <property type="entry name" value="MacB_PCD"/>
    <property type="match status" value="1"/>
</dbReference>
<dbReference type="Proteomes" id="UP000095512">
    <property type="component" value="Unassembled WGS sequence"/>
</dbReference>
<organism evidence="10 11">
    <name type="scientific">Enterocloster clostridioformis</name>
    <dbReference type="NCBI Taxonomy" id="1531"/>
    <lineage>
        <taxon>Bacteria</taxon>
        <taxon>Bacillati</taxon>
        <taxon>Bacillota</taxon>
        <taxon>Clostridia</taxon>
        <taxon>Lachnospirales</taxon>
        <taxon>Lachnospiraceae</taxon>
        <taxon>Enterocloster</taxon>
    </lineage>
</organism>
<dbReference type="InterPro" id="IPR025857">
    <property type="entry name" value="MacB_PCD"/>
</dbReference>
<dbReference type="PANTHER" id="PTHR30572">
    <property type="entry name" value="MEMBRANE COMPONENT OF TRANSPORTER-RELATED"/>
    <property type="match status" value="1"/>
</dbReference>
<evidence type="ECO:0000256" key="7">
    <source>
        <dbReference type="SAM" id="Phobius"/>
    </source>
</evidence>
<sequence length="777" mass="83794">MRSYLGLVSQYEKVHRKNNRISVICIVLSVLLVTTIFSMADMALRAQKNCFIKTNGEYHISLTDIDEQTAELVKARIDVALCGWTYQGSTGSIGSKIVSFAGANEDTFSILTEMDMESGSYPTQPDEALLNKSAMEQLGITIGDTVAVTVPDGSSREYRITGVLADMGSLLKADVYGMVLTEDGFRQIADENAKDGTTFRVQFKDGVSIQEAMTEIKATYSLSDNQVSENTALLGLMGQSENNTMQSLYIVAGFLVILVLIAGAVMIAASFNTNVLERVQFYGLLRCLGASKAQVKHFVILQGLRQSMKGVPIGLVAGQLITWGACLLLKSISGERFSEIPLFQFSISGLIAGAVIGFLIVILASLSPAKKASKVSPVTAISGNTQLTQNKRAANTKLFHIETSMGIFHALSGKKNVFLMTCSFAISIMMFLSFQVMVVFLNQGMPALSPSAADVSITMGNTPLDKSLVEQISKVEGVGKAFGRMEMPELSVSSDMVEGTVTLISYDDNQFRWAKEELNEGSITPVMENTDNVLVTYQDGVDWKPGNTVVLHTASGDKQVTIAGVLATATASTVSGAGSSGYMICSEQAFAALVGDLGYTTVDVQFSSAGSDDTVSTIRSMIPSDSTVSDKRITNSESQSSYYTGAVFIYGFLIIIALITVFNIFNSMNASVASRTRQYGIMRSIGMGANQLYKMIAAEAFTYAIFGCIVGCVLGLPLNKMMFQFLIADKWGTAWQIPVGSLLLIVFLCLVSAAIAIRRPIRQISRMAIVDTIKLQQ</sequence>
<protein>
    <submittedName>
        <fullName evidence="10">ABC transporter permease</fullName>
    </submittedName>
</protein>